<keyword evidence="2" id="KW-1185">Reference proteome</keyword>
<sequence>MLENGFRPIVCICLEREGGLQEARIISSEMIVNGMDDLNSNEELSAVAKIQEVFLVPLAICRDYTFSHVFSSHDLIYYMMPAFEMCGRAVFPCTCILRFLFISSLLR</sequence>
<reference evidence="1 2" key="1">
    <citation type="journal article" date="2006" name="Science">
        <title>The genome of black cottonwood, Populus trichocarpa (Torr. &amp; Gray).</title>
        <authorList>
            <person name="Tuskan G.A."/>
            <person name="Difazio S."/>
            <person name="Jansson S."/>
            <person name="Bohlmann J."/>
            <person name="Grigoriev I."/>
            <person name="Hellsten U."/>
            <person name="Putnam N."/>
            <person name="Ralph S."/>
            <person name="Rombauts S."/>
            <person name="Salamov A."/>
            <person name="Schein J."/>
            <person name="Sterck L."/>
            <person name="Aerts A."/>
            <person name="Bhalerao R.R."/>
            <person name="Bhalerao R.P."/>
            <person name="Blaudez D."/>
            <person name="Boerjan W."/>
            <person name="Brun A."/>
            <person name="Brunner A."/>
            <person name="Busov V."/>
            <person name="Campbell M."/>
            <person name="Carlson J."/>
            <person name="Chalot M."/>
            <person name="Chapman J."/>
            <person name="Chen G.L."/>
            <person name="Cooper D."/>
            <person name="Coutinho P.M."/>
            <person name="Couturier J."/>
            <person name="Covert S."/>
            <person name="Cronk Q."/>
            <person name="Cunningham R."/>
            <person name="Davis J."/>
            <person name="Degroeve S."/>
            <person name="Dejardin A."/>
            <person name="Depamphilis C."/>
            <person name="Detter J."/>
            <person name="Dirks B."/>
            <person name="Dubchak I."/>
            <person name="Duplessis S."/>
            <person name="Ehlting J."/>
            <person name="Ellis B."/>
            <person name="Gendler K."/>
            <person name="Goodstein D."/>
            <person name="Gribskov M."/>
            <person name="Grimwood J."/>
            <person name="Groover A."/>
            <person name="Gunter L."/>
            <person name="Hamberger B."/>
            <person name="Heinze B."/>
            <person name="Helariutta Y."/>
            <person name="Henrissat B."/>
            <person name="Holligan D."/>
            <person name="Holt R."/>
            <person name="Huang W."/>
            <person name="Islam-Faridi N."/>
            <person name="Jones S."/>
            <person name="Jones-Rhoades M."/>
            <person name="Jorgensen R."/>
            <person name="Joshi C."/>
            <person name="Kangasjarvi J."/>
            <person name="Karlsson J."/>
            <person name="Kelleher C."/>
            <person name="Kirkpatrick R."/>
            <person name="Kirst M."/>
            <person name="Kohler A."/>
            <person name="Kalluri U."/>
            <person name="Larimer F."/>
            <person name="Leebens-Mack J."/>
            <person name="Leple J.C."/>
            <person name="Locascio P."/>
            <person name="Lou Y."/>
            <person name="Lucas S."/>
            <person name="Martin F."/>
            <person name="Montanini B."/>
            <person name="Napoli C."/>
            <person name="Nelson D.R."/>
            <person name="Nelson C."/>
            <person name="Nieminen K."/>
            <person name="Nilsson O."/>
            <person name="Pereda V."/>
            <person name="Peter G."/>
            <person name="Philippe R."/>
            <person name="Pilate G."/>
            <person name="Poliakov A."/>
            <person name="Razumovskaya J."/>
            <person name="Richardson P."/>
            <person name="Rinaldi C."/>
            <person name="Ritland K."/>
            <person name="Rouze P."/>
            <person name="Ryaboy D."/>
            <person name="Schmutz J."/>
            <person name="Schrader J."/>
            <person name="Segerman B."/>
            <person name="Shin H."/>
            <person name="Siddiqui A."/>
            <person name="Sterky F."/>
            <person name="Terry A."/>
            <person name="Tsai C.J."/>
            <person name="Uberbacher E."/>
            <person name="Unneberg P."/>
            <person name="Vahala J."/>
            <person name="Wall K."/>
            <person name="Wessler S."/>
            <person name="Yang G."/>
            <person name="Yin T."/>
            <person name="Douglas C."/>
            <person name="Marra M."/>
            <person name="Sandberg G."/>
            <person name="Van de Peer Y."/>
            <person name="Rokhsar D."/>
        </authorList>
    </citation>
    <scope>NUCLEOTIDE SEQUENCE [LARGE SCALE GENOMIC DNA]</scope>
    <source>
        <strain evidence="2">cv. Nisqually</strain>
    </source>
</reference>
<name>A0ACC0SIY7_POPTR</name>
<organism evidence="1 2">
    <name type="scientific">Populus trichocarpa</name>
    <name type="common">Western balsam poplar</name>
    <name type="synonym">Populus balsamifera subsp. trichocarpa</name>
    <dbReference type="NCBI Taxonomy" id="3694"/>
    <lineage>
        <taxon>Eukaryota</taxon>
        <taxon>Viridiplantae</taxon>
        <taxon>Streptophyta</taxon>
        <taxon>Embryophyta</taxon>
        <taxon>Tracheophyta</taxon>
        <taxon>Spermatophyta</taxon>
        <taxon>Magnoliopsida</taxon>
        <taxon>eudicotyledons</taxon>
        <taxon>Gunneridae</taxon>
        <taxon>Pentapetalae</taxon>
        <taxon>rosids</taxon>
        <taxon>fabids</taxon>
        <taxon>Malpighiales</taxon>
        <taxon>Salicaceae</taxon>
        <taxon>Saliceae</taxon>
        <taxon>Populus</taxon>
    </lineage>
</organism>
<evidence type="ECO:0000313" key="2">
    <source>
        <dbReference type="Proteomes" id="UP000006729"/>
    </source>
</evidence>
<gene>
    <name evidence="1" type="ORF">POPTR_008G009201v4</name>
</gene>
<accession>A0ACC0SIY7</accession>
<dbReference type="EMBL" id="CM009297">
    <property type="protein sequence ID" value="KAI9389164.1"/>
    <property type="molecule type" value="Genomic_DNA"/>
</dbReference>
<dbReference type="Proteomes" id="UP000006729">
    <property type="component" value="Chromosome 8"/>
</dbReference>
<evidence type="ECO:0000313" key="1">
    <source>
        <dbReference type="EMBL" id="KAI9389164.1"/>
    </source>
</evidence>
<protein>
    <submittedName>
        <fullName evidence="1">Uncharacterized protein</fullName>
    </submittedName>
</protein>
<comment type="caution">
    <text evidence="1">The sequence shown here is derived from an EMBL/GenBank/DDBJ whole genome shotgun (WGS) entry which is preliminary data.</text>
</comment>
<proteinExistence type="predicted"/>